<sequence length="93" mass="10514">MSTEAQRVDDSPSTSGGSSDGDQRESVQQEPEREQVQPKKKEGKISSKTAAKLSTSAKRYLNYYTLFRKVLVSIYCFKFYFVLYLVIFLGCGP</sequence>
<feature type="compositionally biased region" description="Basic and acidic residues" evidence="1">
    <location>
        <begin position="1"/>
        <end position="10"/>
    </location>
</feature>
<keyword evidence="2" id="KW-1133">Transmembrane helix</keyword>
<dbReference type="AlphaFoldDB" id="A0A9X9Q689"/>
<dbReference type="Proteomes" id="UP000269945">
    <property type="component" value="Unassembled WGS sequence"/>
</dbReference>
<feature type="region of interest" description="Disordered" evidence="1">
    <location>
        <begin position="1"/>
        <end position="48"/>
    </location>
</feature>
<comment type="caution">
    <text evidence="3">The sequence shown here is derived from an EMBL/GenBank/DDBJ whole genome shotgun (WGS) entry which is preliminary data.</text>
</comment>
<keyword evidence="2" id="KW-0472">Membrane</keyword>
<reference evidence="3 4" key="1">
    <citation type="submission" date="2018-10" db="EMBL/GenBank/DDBJ databases">
        <authorList>
            <person name="Ekblom R."/>
            <person name="Jareborg N."/>
        </authorList>
    </citation>
    <scope>NUCLEOTIDE SEQUENCE [LARGE SCALE GENOMIC DNA]</scope>
    <source>
        <tissue evidence="3">Muscle</tissue>
    </source>
</reference>
<keyword evidence="4" id="KW-1185">Reference proteome</keyword>
<dbReference type="EMBL" id="CYRY02042124">
    <property type="protein sequence ID" value="VCX31731.1"/>
    <property type="molecule type" value="Genomic_DNA"/>
</dbReference>
<evidence type="ECO:0000256" key="1">
    <source>
        <dbReference type="SAM" id="MobiDB-lite"/>
    </source>
</evidence>
<accession>A0A9X9Q689</accession>
<evidence type="ECO:0000313" key="4">
    <source>
        <dbReference type="Proteomes" id="UP000269945"/>
    </source>
</evidence>
<feature type="transmembrane region" description="Helical" evidence="2">
    <location>
        <begin position="70"/>
        <end position="91"/>
    </location>
</feature>
<proteinExistence type="predicted"/>
<evidence type="ECO:0000256" key="2">
    <source>
        <dbReference type="SAM" id="Phobius"/>
    </source>
</evidence>
<gene>
    <name evidence="3" type="ORF">BN2614_LOCUS1</name>
</gene>
<evidence type="ECO:0000313" key="3">
    <source>
        <dbReference type="EMBL" id="VCX31731.1"/>
    </source>
</evidence>
<protein>
    <submittedName>
        <fullName evidence="3">Uncharacterized protein</fullName>
    </submittedName>
</protein>
<organism evidence="3 4">
    <name type="scientific">Gulo gulo</name>
    <name type="common">Wolverine</name>
    <name type="synonym">Gluton</name>
    <dbReference type="NCBI Taxonomy" id="48420"/>
    <lineage>
        <taxon>Eukaryota</taxon>
        <taxon>Metazoa</taxon>
        <taxon>Chordata</taxon>
        <taxon>Craniata</taxon>
        <taxon>Vertebrata</taxon>
        <taxon>Euteleostomi</taxon>
        <taxon>Mammalia</taxon>
        <taxon>Eutheria</taxon>
        <taxon>Laurasiatheria</taxon>
        <taxon>Carnivora</taxon>
        <taxon>Caniformia</taxon>
        <taxon>Musteloidea</taxon>
        <taxon>Mustelidae</taxon>
        <taxon>Guloninae</taxon>
        <taxon>Gulo</taxon>
    </lineage>
</organism>
<keyword evidence="2" id="KW-0812">Transmembrane</keyword>
<feature type="compositionally biased region" description="Basic and acidic residues" evidence="1">
    <location>
        <begin position="21"/>
        <end position="45"/>
    </location>
</feature>
<name>A0A9X9Q689_GULGU</name>